<keyword evidence="5 8" id="KW-0472">Membrane</keyword>
<proteinExistence type="predicted"/>
<sequence>MSNLEVVVVVPEIVPPFVNYVNYTEEYERMMGYGPGIVWQVLRQLAKEMNLTYNVKRAGYSMATRWDDAFSALHHSEAEIVVGAAVLQASTDANVSFSHPFLFEATGVLYQMSEAHIYQRYAYVFSIFPVAVIAAIVICLTAAILFLFYVGCDYSTIYCSNTNRSCVTVAMTVLSAFFGQDVRLKTESFPLRVVISFLYLLSIMMFITAVGSSIFIPNIQYNDKHTFKRFEDVLNAIESSHYTIVLHENSARTSMIQASVYHDVKRLWDYINKHNRVIYSRTIDEGVQMVRDHPYFLLVGPYDTLNVISKADCRLQLLPQHVLPAYQAIAMKLDSPYIDPMNKIVLRLVEHGFINKWITGYGNYVSDRRKREPDYCSHLSSKFLPIKLPFVISAFISLAFGVVFSLAALITELYVPGSGVTHRSFIRLFTI</sequence>
<evidence type="ECO:0000256" key="2">
    <source>
        <dbReference type="ARBA" id="ARBA00022475"/>
    </source>
</evidence>
<evidence type="ECO:0000313" key="10">
    <source>
        <dbReference type="WBParaSite" id="BXY_1624100.1"/>
    </source>
</evidence>
<protein>
    <submittedName>
        <fullName evidence="10">PBPe domain-containing protein</fullName>
    </submittedName>
</protein>
<keyword evidence="3 8" id="KW-0812">Transmembrane</keyword>
<comment type="subcellular location">
    <subcellularLocation>
        <location evidence="1">Cell membrane</location>
        <topology evidence="1">Multi-pass membrane protein</topology>
    </subcellularLocation>
</comment>
<dbReference type="Proteomes" id="UP000095284">
    <property type="component" value="Unplaced"/>
</dbReference>
<accession>A0A1I7ST71</accession>
<evidence type="ECO:0000256" key="6">
    <source>
        <dbReference type="ARBA" id="ARBA00023170"/>
    </source>
</evidence>
<dbReference type="GO" id="GO:0005886">
    <property type="term" value="C:plasma membrane"/>
    <property type="evidence" value="ECO:0007669"/>
    <property type="project" value="UniProtKB-SubCell"/>
</dbReference>
<organism evidence="9 10">
    <name type="scientific">Bursaphelenchus xylophilus</name>
    <name type="common">Pinewood nematode worm</name>
    <name type="synonym">Aphelenchoides xylophilus</name>
    <dbReference type="NCBI Taxonomy" id="6326"/>
    <lineage>
        <taxon>Eukaryota</taxon>
        <taxon>Metazoa</taxon>
        <taxon>Ecdysozoa</taxon>
        <taxon>Nematoda</taxon>
        <taxon>Chromadorea</taxon>
        <taxon>Rhabditida</taxon>
        <taxon>Tylenchina</taxon>
        <taxon>Tylenchomorpha</taxon>
        <taxon>Aphelenchoidea</taxon>
        <taxon>Aphelenchoididae</taxon>
        <taxon>Bursaphelenchus</taxon>
    </lineage>
</organism>
<dbReference type="InterPro" id="IPR052192">
    <property type="entry name" value="Insect_Ionotropic_Sensory_Rcpt"/>
</dbReference>
<feature type="transmembrane region" description="Helical" evidence="8">
    <location>
        <begin position="388"/>
        <end position="410"/>
    </location>
</feature>
<feature type="transmembrane region" description="Helical" evidence="8">
    <location>
        <begin position="121"/>
        <end position="150"/>
    </location>
</feature>
<evidence type="ECO:0000256" key="3">
    <source>
        <dbReference type="ARBA" id="ARBA00022692"/>
    </source>
</evidence>
<name>A0A1I7ST71_BURXY</name>
<dbReference type="Gene3D" id="3.40.190.10">
    <property type="entry name" value="Periplasmic binding protein-like II"/>
    <property type="match status" value="3"/>
</dbReference>
<dbReference type="SUPFAM" id="SSF53850">
    <property type="entry name" value="Periplasmic binding protein-like II"/>
    <property type="match status" value="1"/>
</dbReference>
<dbReference type="WBParaSite" id="BXY_1624100.1">
    <property type="protein sequence ID" value="BXY_1624100.1"/>
    <property type="gene ID" value="BXY_1624100"/>
</dbReference>
<evidence type="ECO:0000256" key="5">
    <source>
        <dbReference type="ARBA" id="ARBA00023136"/>
    </source>
</evidence>
<reference evidence="10" key="1">
    <citation type="submission" date="2016-11" db="UniProtKB">
        <authorList>
            <consortium name="WormBaseParasite"/>
        </authorList>
    </citation>
    <scope>IDENTIFICATION</scope>
</reference>
<evidence type="ECO:0000256" key="7">
    <source>
        <dbReference type="ARBA" id="ARBA00023180"/>
    </source>
</evidence>
<evidence type="ECO:0000313" key="9">
    <source>
        <dbReference type="Proteomes" id="UP000095284"/>
    </source>
</evidence>
<keyword evidence="4 8" id="KW-1133">Transmembrane helix</keyword>
<evidence type="ECO:0000256" key="4">
    <source>
        <dbReference type="ARBA" id="ARBA00022989"/>
    </source>
</evidence>
<dbReference type="AlphaFoldDB" id="A0A1I7ST71"/>
<keyword evidence="6" id="KW-0675">Receptor</keyword>
<evidence type="ECO:0000256" key="1">
    <source>
        <dbReference type="ARBA" id="ARBA00004651"/>
    </source>
</evidence>
<dbReference type="eggNOG" id="KOG1052">
    <property type="taxonomic scope" value="Eukaryota"/>
</dbReference>
<feature type="transmembrane region" description="Helical" evidence="8">
    <location>
        <begin position="193"/>
        <end position="219"/>
    </location>
</feature>
<keyword evidence="2" id="KW-1003">Cell membrane</keyword>
<dbReference type="PANTHER" id="PTHR42643:SF24">
    <property type="entry name" value="IONOTROPIC RECEPTOR 60A"/>
    <property type="match status" value="1"/>
</dbReference>
<dbReference type="PANTHER" id="PTHR42643">
    <property type="entry name" value="IONOTROPIC RECEPTOR 20A-RELATED"/>
    <property type="match status" value="1"/>
</dbReference>
<evidence type="ECO:0000256" key="8">
    <source>
        <dbReference type="SAM" id="Phobius"/>
    </source>
</evidence>
<keyword evidence="7" id="KW-0325">Glycoprotein</keyword>